<organism evidence="5 6">
    <name type="scientific">Candidatus Peribacter riflensis</name>
    <dbReference type="NCBI Taxonomy" id="1735162"/>
    <lineage>
        <taxon>Bacteria</taxon>
        <taxon>Candidatus Peregrinibacteriota</taxon>
        <taxon>Candidatus Peribacteria</taxon>
        <taxon>Candidatus Peribacterales</taxon>
        <taxon>Candidatus Peribacteraceae</taxon>
        <taxon>Candidatus Peribacter</taxon>
    </lineage>
</organism>
<protein>
    <submittedName>
        <fullName evidence="5">Uncharacterized protein</fullName>
    </submittedName>
</protein>
<feature type="transmembrane region" description="Helical" evidence="4">
    <location>
        <begin position="89"/>
        <end position="109"/>
    </location>
</feature>
<dbReference type="Pfam" id="PF14559">
    <property type="entry name" value="TPR_19"/>
    <property type="match status" value="1"/>
</dbReference>
<dbReference type="STRING" id="1735162.PeribacterB2_0777"/>
<dbReference type="PANTHER" id="PTHR44227">
    <property type="match status" value="1"/>
</dbReference>
<reference evidence="5 6" key="2">
    <citation type="journal article" date="2016" name="PeerJ">
        <title>Analysis of five complete genome sequences for members of the class Peribacteria in the recently recognized Peregrinibacteria bacterial phylum.</title>
        <authorList>
            <person name="Anantharaman K."/>
            <person name="Brown C.T."/>
            <person name="Burstein D."/>
            <person name="Castelle C.J."/>
            <person name="Probst A.J."/>
            <person name="Thomas B.C."/>
            <person name="Williams K.H."/>
            <person name="Banfield J.F."/>
        </authorList>
    </citation>
    <scope>NUCLEOTIDE SEQUENCE [LARGE SCALE GENOMIC DNA]</scope>
    <source>
        <strain evidence="5">RIFOXYD1_FULL_PER-ii_59_16</strain>
    </source>
</reference>
<evidence type="ECO:0000256" key="3">
    <source>
        <dbReference type="PROSITE-ProRule" id="PRU00339"/>
    </source>
</evidence>
<dbReference type="SMART" id="SM00028">
    <property type="entry name" value="TPR"/>
    <property type="match status" value="3"/>
</dbReference>
<feature type="repeat" description="TPR" evidence="3">
    <location>
        <begin position="530"/>
        <end position="563"/>
    </location>
</feature>
<feature type="repeat" description="TPR" evidence="3">
    <location>
        <begin position="462"/>
        <end position="495"/>
    </location>
</feature>
<dbReference type="Pfam" id="PF13432">
    <property type="entry name" value="TPR_16"/>
    <property type="match status" value="1"/>
</dbReference>
<feature type="transmembrane region" description="Helical" evidence="4">
    <location>
        <begin position="277"/>
        <end position="298"/>
    </location>
</feature>
<keyword evidence="4" id="KW-1133">Transmembrane helix</keyword>
<accession>A0A0S1SHH3</accession>
<dbReference type="PROSITE" id="PS50293">
    <property type="entry name" value="TPR_REGION"/>
    <property type="match status" value="1"/>
</dbReference>
<dbReference type="PROSITE" id="PS50005">
    <property type="entry name" value="TPR"/>
    <property type="match status" value="3"/>
</dbReference>
<dbReference type="AlphaFoldDB" id="A0A0S1SMT8"/>
<proteinExistence type="predicted"/>
<dbReference type="InterPro" id="IPR019734">
    <property type="entry name" value="TPR_rpt"/>
</dbReference>
<dbReference type="InterPro" id="IPR052346">
    <property type="entry name" value="O-mannosyl-transferase_TMTC"/>
</dbReference>
<dbReference type="KEGG" id="prf:PeribacterA2_0775"/>
<dbReference type="Gene3D" id="1.25.40.10">
    <property type="entry name" value="Tetratricopeptide repeat domain"/>
    <property type="match status" value="1"/>
</dbReference>
<accession>A0A0S1ST07</accession>
<reference evidence="6" key="1">
    <citation type="submission" date="2015-10" db="EMBL/GenBank/DDBJ databases">
        <title>Analysis of five complete genome sequences for members of the class Peribacteria in the recently recognized Peregrinibacteria bacterial phylum.</title>
        <authorList>
            <person name="Anantharaman K."/>
            <person name="Brown C.T."/>
            <person name="Burstein D."/>
            <person name="Castelle C.J."/>
            <person name="Probst A.J."/>
            <person name="Thomas B.C."/>
            <person name="Williams K.H."/>
            <person name="Banfield J.F."/>
        </authorList>
    </citation>
    <scope>NUCLEOTIDE SEQUENCE [LARGE SCALE GENOMIC DNA]</scope>
</reference>
<dbReference type="EMBL" id="CP013065">
    <property type="protein sequence ID" value="ALM13447.1"/>
    <property type="molecule type" value="Genomic_DNA"/>
</dbReference>
<dbReference type="SUPFAM" id="SSF48452">
    <property type="entry name" value="TPR-like"/>
    <property type="match status" value="2"/>
</dbReference>
<accession>A0A0S1SMT8</accession>
<evidence type="ECO:0000256" key="2">
    <source>
        <dbReference type="ARBA" id="ARBA00022803"/>
    </source>
</evidence>
<evidence type="ECO:0000313" key="5">
    <source>
        <dbReference type="EMBL" id="ALM13447.1"/>
    </source>
</evidence>
<dbReference type="InterPro" id="IPR011990">
    <property type="entry name" value="TPR-like_helical_dom_sf"/>
</dbReference>
<feature type="transmembrane region" description="Helical" evidence="4">
    <location>
        <begin position="387"/>
        <end position="405"/>
    </location>
</feature>
<feature type="transmembrane region" description="Helical" evidence="4">
    <location>
        <begin position="168"/>
        <end position="195"/>
    </location>
</feature>
<evidence type="ECO:0000256" key="1">
    <source>
        <dbReference type="ARBA" id="ARBA00022737"/>
    </source>
</evidence>
<evidence type="ECO:0000256" key="4">
    <source>
        <dbReference type="SAM" id="Phobius"/>
    </source>
</evidence>
<name>A0A0S1SMT8_9BACT</name>
<feature type="transmembrane region" description="Helical" evidence="4">
    <location>
        <begin position="239"/>
        <end position="257"/>
    </location>
</feature>
<dbReference type="PANTHER" id="PTHR44227:SF3">
    <property type="entry name" value="PROTEIN O-MANNOSYL-TRANSFERASE TMTC4"/>
    <property type="match status" value="1"/>
</dbReference>
<keyword evidence="1" id="KW-0677">Repeat</keyword>
<gene>
    <name evidence="5" type="ORF">PeribacterD1_0776</name>
</gene>
<feature type="transmembrane region" description="Helical" evidence="4">
    <location>
        <begin position="358"/>
        <end position="375"/>
    </location>
</feature>
<sequence>MFAINRPAWWQRGAITLLFILPFLAFGASVLQGYAPIDDLFLVVRNLATRGPTLDHLKAAFTTFDPELYIPATLVSFQLNYLVSGLHPWSYHLVNVLLHGINAVLLFLILKKITAAPRASLFAAALFAVHPLTTEAVVWITARKDLLSTFFALASTLAFLRQSRRGMIFGLFLFLCALLAKVSVAPLPLVFPLLLTVQGKKWTRNTVLSVIPFLLLSAMFVAVALLGKERIVETAGLTETLLLAPWSIFFLLGKFLYPKSLSPLYEVSDPITLTHPWIVASLVGFIGLIGIFLVLHSFRGGGGFFRKKSLRPLPGEAPHTGAKSGTPYTLSLVTFLILFSPALLTFRKAGTVFLASDRYLYLPSVGLLLLIALLLRGIGSHWPLPKQVIAGVSGFVIAFLCLLSVKQTKLWDSADALFTHALAVTPRSVAARTALAQTKLDAENPQEAFAILKEGLRQGDDVRLHLMAGQIYARVGQVTDALGEFRKVQEMEPGNADAWFSIGSIEEQTGQSDAALQNYRTAVRLDPSDVPAHVGIGRILAARDDLAGAEQAFRTALSWNPNAMDAHRGLAPVLAKTGRVDEAQKHLELGLELSKP</sequence>
<feature type="transmembrane region" description="Helical" evidence="4">
    <location>
        <begin position="207"/>
        <end position="227"/>
    </location>
</feature>
<accession>A0A0S1SQ26</accession>
<keyword evidence="2 3" id="KW-0802">TPR repeat</keyword>
<dbReference type="Proteomes" id="UP000069135">
    <property type="component" value="Chromosome"/>
</dbReference>
<keyword evidence="4" id="KW-0812">Transmembrane</keyword>
<feature type="repeat" description="TPR" evidence="3">
    <location>
        <begin position="496"/>
        <end position="529"/>
    </location>
</feature>
<accession>A0A0S1SNX1</accession>
<keyword evidence="4" id="KW-0472">Membrane</keyword>
<evidence type="ECO:0000313" key="6">
    <source>
        <dbReference type="Proteomes" id="UP000069135"/>
    </source>
</evidence>